<evidence type="ECO:0000313" key="1">
    <source>
        <dbReference type="EMBL" id="JAH44779.1"/>
    </source>
</evidence>
<proteinExistence type="predicted"/>
<reference evidence="1" key="1">
    <citation type="submission" date="2014-11" db="EMBL/GenBank/DDBJ databases">
        <authorList>
            <person name="Amaro Gonzalez C."/>
        </authorList>
    </citation>
    <scope>NUCLEOTIDE SEQUENCE</scope>
</reference>
<reference evidence="1" key="2">
    <citation type="journal article" date="2015" name="Fish Shellfish Immunol.">
        <title>Early steps in the European eel (Anguilla anguilla)-Vibrio vulnificus interaction in the gills: Role of the RtxA13 toxin.</title>
        <authorList>
            <person name="Callol A."/>
            <person name="Pajuelo D."/>
            <person name="Ebbesson L."/>
            <person name="Teles M."/>
            <person name="MacKenzie S."/>
            <person name="Amaro C."/>
        </authorList>
    </citation>
    <scope>NUCLEOTIDE SEQUENCE</scope>
</reference>
<name>A0A0E9STW2_ANGAN</name>
<dbReference type="AlphaFoldDB" id="A0A0E9STW2"/>
<sequence>MNSAFLNLKLGFFFVQI</sequence>
<organism evidence="1">
    <name type="scientific">Anguilla anguilla</name>
    <name type="common">European freshwater eel</name>
    <name type="synonym">Muraena anguilla</name>
    <dbReference type="NCBI Taxonomy" id="7936"/>
    <lineage>
        <taxon>Eukaryota</taxon>
        <taxon>Metazoa</taxon>
        <taxon>Chordata</taxon>
        <taxon>Craniata</taxon>
        <taxon>Vertebrata</taxon>
        <taxon>Euteleostomi</taxon>
        <taxon>Actinopterygii</taxon>
        <taxon>Neopterygii</taxon>
        <taxon>Teleostei</taxon>
        <taxon>Anguilliformes</taxon>
        <taxon>Anguillidae</taxon>
        <taxon>Anguilla</taxon>
    </lineage>
</organism>
<accession>A0A0E9STW2</accession>
<protein>
    <submittedName>
        <fullName evidence="1">Uncharacterized protein</fullName>
    </submittedName>
</protein>
<dbReference type="EMBL" id="GBXM01063798">
    <property type="protein sequence ID" value="JAH44779.1"/>
    <property type="molecule type" value="Transcribed_RNA"/>
</dbReference>